<feature type="compositionally biased region" description="Polar residues" evidence="1">
    <location>
        <begin position="47"/>
        <end position="56"/>
    </location>
</feature>
<protein>
    <submittedName>
        <fullName evidence="2">Uncharacterized protein</fullName>
    </submittedName>
</protein>
<feature type="region of interest" description="Disordered" evidence="1">
    <location>
        <begin position="35"/>
        <end position="64"/>
    </location>
</feature>
<dbReference type="AlphaFoldDB" id="A0A242JVM7"/>
<evidence type="ECO:0000313" key="2">
    <source>
        <dbReference type="EMBL" id="OTP06748.1"/>
    </source>
</evidence>
<sequence length="64" mass="7608">MGQYFSSDEKSAVKRQLAKYDKALQDIIKQTMERQEKEKIRRENEGRNLQSNSTLSRLKCKSER</sequence>
<evidence type="ECO:0000313" key="3">
    <source>
        <dbReference type="Proteomes" id="UP000194933"/>
    </source>
</evidence>
<comment type="caution">
    <text evidence="2">The sequence shown here is derived from an EMBL/GenBank/DDBJ whole genome shotgun (WGS) entry which is preliminary data.</text>
</comment>
<gene>
    <name evidence="2" type="ORF">A5844_002721</name>
</gene>
<proteinExistence type="predicted"/>
<name>A0A242JVM7_9ENTE</name>
<reference evidence="2 3" key="1">
    <citation type="submission" date="2017-05" db="EMBL/GenBank/DDBJ databases">
        <title>The Genome Sequence of Enterococcus sp. 10A9_DIV0425.</title>
        <authorList>
            <consortium name="The Broad Institute Genomics Platform"/>
            <consortium name="The Broad Institute Genomic Center for Infectious Diseases"/>
            <person name="Earl A."/>
            <person name="Manson A."/>
            <person name="Schwartman J."/>
            <person name="Gilmore M."/>
            <person name="Abouelleil A."/>
            <person name="Cao P."/>
            <person name="Chapman S."/>
            <person name="Cusick C."/>
            <person name="Shea T."/>
            <person name="Young S."/>
            <person name="Neafsey D."/>
            <person name="Nusbaum C."/>
            <person name="Birren B."/>
        </authorList>
    </citation>
    <scope>NUCLEOTIDE SEQUENCE [LARGE SCALE GENOMIC DNA]</scope>
    <source>
        <strain evidence="2 3">10A9_DIV0425</strain>
    </source>
</reference>
<accession>A0A242JVM7</accession>
<dbReference type="EMBL" id="NGMO01000008">
    <property type="protein sequence ID" value="OTP06748.1"/>
    <property type="molecule type" value="Genomic_DNA"/>
</dbReference>
<dbReference type="Proteomes" id="UP000194933">
    <property type="component" value="Unassembled WGS sequence"/>
</dbReference>
<dbReference type="RefSeq" id="WP_086285718.1">
    <property type="nucleotide sequence ID" value="NZ_NGMO01000008.1"/>
</dbReference>
<keyword evidence="3" id="KW-1185">Reference proteome</keyword>
<organism evidence="2 3">
    <name type="scientific">Candidatus Enterococcus wittei</name>
    <dbReference type="NCBI Taxonomy" id="1987383"/>
    <lineage>
        <taxon>Bacteria</taxon>
        <taxon>Bacillati</taxon>
        <taxon>Bacillota</taxon>
        <taxon>Bacilli</taxon>
        <taxon>Lactobacillales</taxon>
        <taxon>Enterococcaceae</taxon>
        <taxon>Enterococcus</taxon>
    </lineage>
</organism>
<evidence type="ECO:0000256" key="1">
    <source>
        <dbReference type="SAM" id="MobiDB-lite"/>
    </source>
</evidence>
<feature type="compositionally biased region" description="Basic and acidic residues" evidence="1">
    <location>
        <begin position="35"/>
        <end position="46"/>
    </location>
</feature>